<dbReference type="Gene3D" id="3.20.20.10">
    <property type="entry name" value="Alanine racemase"/>
    <property type="match status" value="1"/>
</dbReference>
<evidence type="ECO:0000313" key="12">
    <source>
        <dbReference type="Proteomes" id="UP000281406"/>
    </source>
</evidence>
<dbReference type="InterPro" id="IPR022644">
    <property type="entry name" value="De-COase2_N"/>
</dbReference>
<dbReference type="Pfam" id="PF15249">
    <property type="entry name" value="GLTSCR1"/>
    <property type="match status" value="1"/>
</dbReference>
<dbReference type="InterPro" id="IPR009006">
    <property type="entry name" value="Ala_racemase/Decarboxylase_C"/>
</dbReference>
<feature type="compositionally biased region" description="Polar residues" evidence="8">
    <location>
        <begin position="512"/>
        <end position="528"/>
    </location>
</feature>
<dbReference type="GO" id="GO:0004586">
    <property type="term" value="F:ornithine decarboxylase activity"/>
    <property type="evidence" value="ECO:0007669"/>
    <property type="project" value="UniProtKB-EC"/>
</dbReference>
<comment type="cofactor">
    <cofactor evidence="7">
        <name>pyridoxal 5'-phosphate</name>
        <dbReference type="ChEBI" id="CHEBI:597326"/>
    </cofactor>
</comment>
<dbReference type="GO" id="GO:0033387">
    <property type="term" value="P:putrescine biosynthetic process from arginine, via ornithine"/>
    <property type="evidence" value="ECO:0007669"/>
    <property type="project" value="TreeGrafter"/>
</dbReference>
<keyword evidence="12" id="KW-1185">Reference proteome</keyword>
<sequence length="1591" mass="172958">MTTLTGSDFDFTFLDEGFCARDIVEQKINESSLSDDKDAFYVADLGDVLKKHLRWLRVLPRITPFYAVKCNDSRAVVTTLASLGAGFDCASKTEIQIVQSVGVDSSRIIYANPCKQVSQIKYASAHGVQMMTFDSEVELMKVARCHDSAKLVLRIATDDSKAVCRLSVKFGATLKSSRLLLERAKDLGLDVIGVSFHVGSGCTDPETYSQAISDARYVFDMGAELGYNMTLLDIGGGFPGSDDTKLKFEEIAAVINPALDKYFPADSGVRIIAEPGRYYVASAYTLAVNIIAKKVIMKEQSASDEEEDGTNDRTLMYYVNDGVYGSFNCILYDHAHVLPTLHKKPKPDERMYPCSIWGPTCDGLDRIVEQCGLPDMQVGEWLLFENMGAYTVAASSTFNGFQKPDIYYIMSRTAWQCMQQIRAQGIPLPAEEQCTGNMPLHCGRESTLDVPAKPCPTQFSLNPVTQQVLLPLSPAEGARFRRKSDVDAYPLFRKLTERRVKEQELPSGDLLINSSSGEPSLFTDSPSPASLLADNASSQDTPVSDCVDLSFLEEALLASPVSSLGSGGPEEAQENPNVQLVEQQKESEEICDILQKSLQEADITEDTLALEAGLVQTAETLQLSLSDATLPLPATPYFSKPLTMPGLISLPQYTQTAVEPPQPSLLAVGPGCPSLKPPGTQLMSLLPGNVFPTPPLETSFSINSAQSTSMITQKTLASLTSCQMLASTVRTITPSVVMLQKTPLPIQPKLPVNIQPRLVQISPRPSGQKTLPGFAFISANTTQSVLLSPSVGSKQSLQAQSTPNVSKPVSFNLVGQGSPIVIQPQDTFQGQRQFFLPSQTPATVTQSTSISRCLLSTPSNQVSNKPNVDSSHIVTIQPRQINISPIFTSPTGQLTLKHGTFLSGSLPIRPSPPTVFQMPTQLAGTYAPQVQGQNDTVVQNPVGNQIRLINNANMLIPDMTAIPIVNGQSVKQSLPMVPPAQRALVGGPEGKVTLAQNSTTEDEEKVNEPLQSLPPDDSCTPEPVLSLSPQLITQTEEQQFTEGEHNPLHHNQALIHLPQQHPLKLSTTQDTLAANLLGQMDNNISTATGETEDSLTPLTASEAFSVSCESEEIPMPAYHGSEHSDILLQSPIGQCSVKTTSTGSMMGSTPLASDEVDSSMSISLGAEPKCQEGLVKLLTVPYARNNSGIISLDQHDLQEIVHLGPRLHSQDKETYSALQKKTPTACSSKEEKLTLAKRQHMVKQQLILDHSAVLSPNTLAPFVSVEDAVRHLLPYHTCARALPSQADFISVDKEFECFSVVLLKRTKDMINKYRQLLLAESQQESPSAEMVMLERLFLQSERLSLGEDRRRARRDPDSFLMSRPKNSSQNSQVSSVQTGLSGCPPSPPSWTLQSDRPPGLKTYRSSSRGALRLTIKHESGSRKIIHNSACDASIAISGYKRNYSGQLTMGGATQGKDDSLKPPLSNVEENKNELNKLKLHPDIKTIRTGIDSQNHSDSVAMPDYVASRVQGLLPEQCMPVLKRNRLVASAAESPSLPTLVEDGELSEHLQSAIDSILELQRLQGSTVGVKPKIQQPHALDQAVSSMLQGQL</sequence>
<name>A0A3N0Y980_ANAGA</name>
<feature type="modified residue" description="N6-(pyridoxal phosphate)lysine" evidence="7">
    <location>
        <position position="69"/>
    </location>
</feature>
<dbReference type="OrthoDB" id="2556847at2759"/>
<feature type="region of interest" description="Disordered" evidence="8">
    <location>
        <begin position="503"/>
        <end position="538"/>
    </location>
</feature>
<gene>
    <name evidence="11" type="ORF">DPX16_8549</name>
</gene>
<evidence type="ECO:0000256" key="8">
    <source>
        <dbReference type="SAM" id="MobiDB-lite"/>
    </source>
</evidence>
<feature type="compositionally biased region" description="Low complexity" evidence="8">
    <location>
        <begin position="1366"/>
        <end position="1377"/>
    </location>
</feature>
<feature type="domain" description="GLTSCR protein conserved" evidence="10">
    <location>
        <begin position="1249"/>
        <end position="1350"/>
    </location>
</feature>
<evidence type="ECO:0000256" key="1">
    <source>
        <dbReference type="ARBA" id="ARBA00022553"/>
    </source>
</evidence>
<evidence type="ECO:0000256" key="2">
    <source>
        <dbReference type="ARBA" id="ARBA00022898"/>
    </source>
</evidence>
<dbReference type="EC" id="4.1.1.17" evidence="5"/>
<dbReference type="PROSITE" id="PS00879">
    <property type="entry name" value="ODR_DC_2_2"/>
    <property type="match status" value="1"/>
</dbReference>
<dbReference type="InterPro" id="IPR002433">
    <property type="entry name" value="Orn_de-COase"/>
</dbReference>
<dbReference type="PRINTS" id="PR01179">
    <property type="entry name" value="ODADCRBXLASE"/>
</dbReference>
<reference evidence="11 12" key="1">
    <citation type="submission" date="2018-10" db="EMBL/GenBank/DDBJ databases">
        <title>Genome assembly for a Yunnan-Guizhou Plateau 3E fish, Anabarilius grahami (Regan), and its evolutionary and genetic applications.</title>
        <authorList>
            <person name="Jiang W."/>
        </authorList>
    </citation>
    <scope>NUCLEOTIDE SEQUENCE [LARGE SCALE GENOMIC DNA]</scope>
    <source>
        <strain evidence="11">AG-KIZ</strain>
        <tissue evidence="11">Muscle</tissue>
    </source>
</reference>
<feature type="region of interest" description="Disordered" evidence="8">
    <location>
        <begin position="1347"/>
        <end position="1405"/>
    </location>
</feature>
<keyword evidence="3" id="KW-0620">Polyamine biosynthesis</keyword>
<comment type="catalytic activity">
    <reaction evidence="6">
        <text>L-ornithine + H(+) = putrescine + CO2</text>
        <dbReference type="Rhea" id="RHEA:22964"/>
        <dbReference type="ChEBI" id="CHEBI:15378"/>
        <dbReference type="ChEBI" id="CHEBI:16526"/>
        <dbReference type="ChEBI" id="CHEBI:46911"/>
        <dbReference type="ChEBI" id="CHEBI:326268"/>
        <dbReference type="EC" id="4.1.1.17"/>
    </reaction>
</comment>
<evidence type="ECO:0000256" key="3">
    <source>
        <dbReference type="ARBA" id="ARBA00023115"/>
    </source>
</evidence>
<accession>A0A3N0Y980</accession>
<keyword evidence="1" id="KW-0597">Phosphoprotein</keyword>
<dbReference type="FunFam" id="3.20.20.10:FF:000006">
    <property type="entry name" value="Ornithine decarboxylase 1"/>
    <property type="match status" value="1"/>
</dbReference>
<dbReference type="InterPro" id="IPR029066">
    <property type="entry name" value="PLP-binding_barrel"/>
</dbReference>
<organism evidence="11 12">
    <name type="scientific">Anabarilius grahami</name>
    <name type="common">Kanglang fish</name>
    <name type="synonym">Barilius grahami</name>
    <dbReference type="NCBI Taxonomy" id="495550"/>
    <lineage>
        <taxon>Eukaryota</taxon>
        <taxon>Metazoa</taxon>
        <taxon>Chordata</taxon>
        <taxon>Craniata</taxon>
        <taxon>Vertebrata</taxon>
        <taxon>Euteleostomi</taxon>
        <taxon>Actinopterygii</taxon>
        <taxon>Neopterygii</taxon>
        <taxon>Teleostei</taxon>
        <taxon>Ostariophysi</taxon>
        <taxon>Cypriniformes</taxon>
        <taxon>Xenocyprididae</taxon>
        <taxon>Xenocypridinae</taxon>
        <taxon>Xenocypridinae incertae sedis</taxon>
        <taxon>Anabarilius</taxon>
    </lineage>
</organism>
<feature type="active site" description="Proton donor" evidence="7">
    <location>
        <position position="361"/>
    </location>
</feature>
<dbReference type="Proteomes" id="UP000281406">
    <property type="component" value="Unassembled WGS sequence"/>
</dbReference>
<dbReference type="InterPro" id="IPR022653">
    <property type="entry name" value="De-COase2_pyr-phos_BS"/>
</dbReference>
<dbReference type="EMBL" id="RJVU01049301">
    <property type="protein sequence ID" value="ROL42803.1"/>
    <property type="molecule type" value="Genomic_DNA"/>
</dbReference>
<dbReference type="PRINTS" id="PR01182">
    <property type="entry name" value="ORNDCRBXLASE"/>
</dbReference>
<dbReference type="Pfam" id="PF02784">
    <property type="entry name" value="Orn_Arg_deC_N"/>
    <property type="match status" value="1"/>
</dbReference>
<dbReference type="FunFam" id="2.40.37.10:FF:000005">
    <property type="entry name" value="Ornithine decarboxylase"/>
    <property type="match status" value="1"/>
</dbReference>
<feature type="compositionally biased region" description="Basic and acidic residues" evidence="8">
    <location>
        <begin position="1347"/>
        <end position="1357"/>
    </location>
</feature>
<evidence type="ECO:0000256" key="7">
    <source>
        <dbReference type="PIRSR" id="PIRSR600183-50"/>
    </source>
</evidence>
<evidence type="ECO:0000259" key="10">
    <source>
        <dbReference type="Pfam" id="PF15249"/>
    </source>
</evidence>
<dbReference type="GO" id="GO:0005737">
    <property type="term" value="C:cytoplasm"/>
    <property type="evidence" value="ECO:0007669"/>
    <property type="project" value="TreeGrafter"/>
</dbReference>
<feature type="domain" description="Orn/DAP/Arg decarboxylase 2 N-terminal" evidence="9">
    <location>
        <begin position="46"/>
        <end position="281"/>
    </location>
</feature>
<proteinExistence type="predicted"/>
<dbReference type="PROSITE" id="PS00878">
    <property type="entry name" value="ODR_DC_2_1"/>
    <property type="match status" value="1"/>
</dbReference>
<dbReference type="InterPro" id="IPR000183">
    <property type="entry name" value="Orn/DAP/Arg_de-COase"/>
</dbReference>
<comment type="pathway">
    <text evidence="4">Amine and polyamine biosynthesis; putrescine biosynthesis via L-ornithine pathway; putrescine from L-ornithine: step 1/1.</text>
</comment>
<dbReference type="CDD" id="cd00622">
    <property type="entry name" value="PLPDE_III_ODC"/>
    <property type="match status" value="1"/>
</dbReference>
<evidence type="ECO:0000256" key="6">
    <source>
        <dbReference type="ARBA" id="ARBA00049127"/>
    </source>
</evidence>
<evidence type="ECO:0000256" key="4">
    <source>
        <dbReference type="ARBA" id="ARBA00034115"/>
    </source>
</evidence>
<dbReference type="Gene3D" id="2.40.37.10">
    <property type="entry name" value="Lyase, Ornithine Decarboxylase, Chain A, domain 1"/>
    <property type="match status" value="1"/>
</dbReference>
<keyword evidence="2 7" id="KW-0663">Pyridoxal phosphate</keyword>
<dbReference type="SUPFAM" id="SSF50621">
    <property type="entry name" value="Alanine racemase C-terminal domain-like"/>
    <property type="match status" value="1"/>
</dbReference>
<evidence type="ECO:0000259" key="9">
    <source>
        <dbReference type="Pfam" id="PF02784"/>
    </source>
</evidence>
<dbReference type="SUPFAM" id="SSF51419">
    <property type="entry name" value="PLP-binding barrel"/>
    <property type="match status" value="1"/>
</dbReference>
<protein>
    <recommendedName>
        <fullName evidence="5">ornithine decarboxylase</fullName>
        <ecNumber evidence="5">4.1.1.17</ecNumber>
    </recommendedName>
</protein>
<feature type="region of interest" description="Disordered" evidence="8">
    <location>
        <begin position="996"/>
        <end position="1023"/>
    </location>
</feature>
<comment type="caution">
    <text evidence="11">The sequence shown here is derived from an EMBL/GenBank/DDBJ whole genome shotgun (WGS) entry which is preliminary data.</text>
</comment>
<dbReference type="PANTHER" id="PTHR11482:SF42">
    <property type="entry name" value="ORNITHINE DECARBOXYLASE"/>
    <property type="match status" value="1"/>
</dbReference>
<dbReference type="InterPro" id="IPR015671">
    <property type="entry name" value="GSCR1_dom"/>
</dbReference>
<dbReference type="InterPro" id="IPR022657">
    <property type="entry name" value="De-COase2_CS"/>
</dbReference>
<evidence type="ECO:0000256" key="5">
    <source>
        <dbReference type="ARBA" id="ARBA00034138"/>
    </source>
</evidence>
<evidence type="ECO:0000313" key="11">
    <source>
        <dbReference type="EMBL" id="ROL42803.1"/>
    </source>
</evidence>
<dbReference type="PANTHER" id="PTHR11482">
    <property type="entry name" value="ARGININE/DIAMINOPIMELATE/ORNITHINE DECARBOXYLASE"/>
    <property type="match status" value="1"/>
</dbReference>